<evidence type="ECO:0000256" key="1">
    <source>
        <dbReference type="ARBA" id="ARBA00004141"/>
    </source>
</evidence>
<evidence type="ECO:0000313" key="9">
    <source>
        <dbReference type="Proteomes" id="UP000663866"/>
    </source>
</evidence>
<proteinExistence type="inferred from homology"/>
<gene>
    <name evidence="8" type="ORF">OVN521_LOCUS32486</name>
</gene>
<evidence type="ECO:0000259" key="7">
    <source>
        <dbReference type="Pfam" id="PF00005"/>
    </source>
</evidence>
<evidence type="ECO:0000256" key="2">
    <source>
        <dbReference type="ARBA" id="ARBA00005814"/>
    </source>
</evidence>
<dbReference type="Gene3D" id="3.40.50.300">
    <property type="entry name" value="P-loop containing nucleotide triphosphate hydrolases"/>
    <property type="match status" value="1"/>
</dbReference>
<comment type="subcellular location">
    <subcellularLocation>
        <location evidence="1">Membrane</location>
        <topology evidence="1">Multi-pass membrane protein</topology>
    </subcellularLocation>
</comment>
<dbReference type="PANTHER" id="PTHR48041">
    <property type="entry name" value="ABC TRANSPORTER G FAMILY MEMBER 28"/>
    <property type="match status" value="1"/>
</dbReference>
<sequence length="38" mass="4210">MNKEFHRGVSGGEKKRTCIGMELVLSSKILFLDEPTTG</sequence>
<dbReference type="GO" id="GO:0005524">
    <property type="term" value="F:ATP binding"/>
    <property type="evidence" value="ECO:0007669"/>
    <property type="project" value="InterPro"/>
</dbReference>
<dbReference type="SUPFAM" id="SSF52540">
    <property type="entry name" value="P-loop containing nucleoside triphosphate hydrolases"/>
    <property type="match status" value="1"/>
</dbReference>
<dbReference type="GO" id="GO:0005886">
    <property type="term" value="C:plasma membrane"/>
    <property type="evidence" value="ECO:0007669"/>
    <property type="project" value="TreeGrafter"/>
</dbReference>
<comment type="similarity">
    <text evidence="2">Belongs to the ABC transporter superfamily. ABCG family. Eye pigment precursor importer (TC 3.A.1.204) subfamily.</text>
</comment>
<evidence type="ECO:0000256" key="4">
    <source>
        <dbReference type="ARBA" id="ARBA00022692"/>
    </source>
</evidence>
<feature type="non-terminal residue" evidence="8">
    <location>
        <position position="38"/>
    </location>
</feature>
<keyword evidence="9" id="KW-1185">Reference proteome</keyword>
<dbReference type="PANTHER" id="PTHR48041:SF116">
    <property type="entry name" value="PROTEIN BROWN"/>
    <property type="match status" value="1"/>
</dbReference>
<dbReference type="AlphaFoldDB" id="A0A820K2I3"/>
<comment type="caution">
    <text evidence="8">The sequence shown here is derived from an EMBL/GenBank/DDBJ whole genome shotgun (WGS) entry which is preliminary data.</text>
</comment>
<keyword evidence="5" id="KW-1133">Transmembrane helix</keyword>
<dbReference type="GO" id="GO:0042626">
    <property type="term" value="F:ATPase-coupled transmembrane transporter activity"/>
    <property type="evidence" value="ECO:0007669"/>
    <property type="project" value="TreeGrafter"/>
</dbReference>
<dbReference type="GO" id="GO:0016887">
    <property type="term" value="F:ATP hydrolysis activity"/>
    <property type="evidence" value="ECO:0007669"/>
    <property type="project" value="InterPro"/>
</dbReference>
<keyword evidence="4" id="KW-0812">Transmembrane</keyword>
<dbReference type="Pfam" id="PF00005">
    <property type="entry name" value="ABC_tran"/>
    <property type="match status" value="1"/>
</dbReference>
<dbReference type="Proteomes" id="UP000663866">
    <property type="component" value="Unassembled WGS sequence"/>
</dbReference>
<keyword evidence="3" id="KW-0813">Transport</keyword>
<reference evidence="8" key="1">
    <citation type="submission" date="2021-02" db="EMBL/GenBank/DDBJ databases">
        <authorList>
            <person name="Nowell W R."/>
        </authorList>
    </citation>
    <scope>NUCLEOTIDE SEQUENCE</scope>
</reference>
<accession>A0A820K2I3</accession>
<evidence type="ECO:0000256" key="5">
    <source>
        <dbReference type="ARBA" id="ARBA00022989"/>
    </source>
</evidence>
<evidence type="ECO:0000256" key="6">
    <source>
        <dbReference type="ARBA" id="ARBA00023136"/>
    </source>
</evidence>
<keyword evidence="6" id="KW-0472">Membrane</keyword>
<evidence type="ECO:0000256" key="3">
    <source>
        <dbReference type="ARBA" id="ARBA00022448"/>
    </source>
</evidence>
<feature type="domain" description="ABC transporter" evidence="7">
    <location>
        <begin position="7"/>
        <end position="37"/>
    </location>
</feature>
<dbReference type="InterPro" id="IPR003439">
    <property type="entry name" value="ABC_transporter-like_ATP-bd"/>
</dbReference>
<protein>
    <recommendedName>
        <fullName evidence="7">ABC transporter domain-containing protein</fullName>
    </recommendedName>
</protein>
<name>A0A820K2I3_9BILA</name>
<evidence type="ECO:0000313" key="8">
    <source>
        <dbReference type="EMBL" id="CAF4336866.1"/>
    </source>
</evidence>
<dbReference type="EMBL" id="CAJOBG010024617">
    <property type="protein sequence ID" value="CAF4336866.1"/>
    <property type="molecule type" value="Genomic_DNA"/>
</dbReference>
<dbReference type="InterPro" id="IPR027417">
    <property type="entry name" value="P-loop_NTPase"/>
</dbReference>
<dbReference type="InterPro" id="IPR050352">
    <property type="entry name" value="ABCG_transporters"/>
</dbReference>
<organism evidence="8 9">
    <name type="scientific">Rotaria magnacalcarata</name>
    <dbReference type="NCBI Taxonomy" id="392030"/>
    <lineage>
        <taxon>Eukaryota</taxon>
        <taxon>Metazoa</taxon>
        <taxon>Spiralia</taxon>
        <taxon>Gnathifera</taxon>
        <taxon>Rotifera</taxon>
        <taxon>Eurotatoria</taxon>
        <taxon>Bdelloidea</taxon>
        <taxon>Philodinida</taxon>
        <taxon>Philodinidae</taxon>
        <taxon>Rotaria</taxon>
    </lineage>
</organism>